<feature type="region of interest" description="Disordered" evidence="1">
    <location>
        <begin position="135"/>
        <end position="167"/>
    </location>
</feature>
<feature type="transmembrane region" description="Helical" evidence="2">
    <location>
        <begin position="20"/>
        <end position="41"/>
    </location>
</feature>
<evidence type="ECO:0000256" key="2">
    <source>
        <dbReference type="SAM" id="Phobius"/>
    </source>
</evidence>
<feature type="transmembrane region" description="Helical" evidence="2">
    <location>
        <begin position="98"/>
        <end position="117"/>
    </location>
</feature>
<keyword evidence="4" id="KW-1185">Reference proteome</keyword>
<keyword evidence="2" id="KW-0812">Transmembrane</keyword>
<keyword evidence="2" id="KW-0472">Membrane</keyword>
<sequence>MSGRGIFAQSVRSAERKSRFSLVGGMIVVVGAAICVVAIVLEPEEGRSFVDVAAMLLSYIGLILVIQQSYTQFMDVPEPASRTAWDRVWDLATKRPRIAIAALVILILSGTYLTWYYTSASGQVVTGHITASKVTADGTGPGARPNAGSGAEPAGLTDCYPAGGRETGKRNEECAAVRIQVPGEPPARGHVDLTPVLQNEGTTGSCVSPAHIVLTPVVDGVVRPGVTGSSGHSVDVPIDNATRDAYILAEIDNQHDDAECKVTLTITRAVLHD</sequence>
<dbReference type="EMBL" id="BAAANL010000002">
    <property type="protein sequence ID" value="GAA1856123.1"/>
    <property type="molecule type" value="Genomic_DNA"/>
</dbReference>
<keyword evidence="2" id="KW-1133">Transmembrane helix</keyword>
<dbReference type="Proteomes" id="UP001501094">
    <property type="component" value="Unassembled WGS sequence"/>
</dbReference>
<evidence type="ECO:0000313" key="3">
    <source>
        <dbReference type="EMBL" id="GAA1856123.1"/>
    </source>
</evidence>
<evidence type="ECO:0000313" key="4">
    <source>
        <dbReference type="Proteomes" id="UP001501094"/>
    </source>
</evidence>
<comment type="caution">
    <text evidence="3">The sequence shown here is derived from an EMBL/GenBank/DDBJ whole genome shotgun (WGS) entry which is preliminary data.</text>
</comment>
<protein>
    <submittedName>
        <fullName evidence="3">Uncharacterized protein</fullName>
    </submittedName>
</protein>
<proteinExistence type="predicted"/>
<dbReference type="RefSeq" id="WP_344100482.1">
    <property type="nucleotide sequence ID" value="NZ_BAAANL010000002.1"/>
</dbReference>
<reference evidence="3 4" key="1">
    <citation type="journal article" date="2019" name="Int. J. Syst. Evol. Microbiol.">
        <title>The Global Catalogue of Microorganisms (GCM) 10K type strain sequencing project: providing services to taxonomists for standard genome sequencing and annotation.</title>
        <authorList>
            <consortium name="The Broad Institute Genomics Platform"/>
            <consortium name="The Broad Institute Genome Sequencing Center for Infectious Disease"/>
            <person name="Wu L."/>
            <person name="Ma J."/>
        </authorList>
    </citation>
    <scope>NUCLEOTIDE SEQUENCE [LARGE SCALE GENOMIC DNA]</scope>
    <source>
        <strain evidence="3 4">JCM 14326</strain>
    </source>
</reference>
<evidence type="ECO:0000256" key="1">
    <source>
        <dbReference type="SAM" id="MobiDB-lite"/>
    </source>
</evidence>
<gene>
    <name evidence="3" type="ORF">GCM10009751_11530</name>
</gene>
<organism evidence="3 4">
    <name type="scientific">Myceligenerans crystallogenes</name>
    <dbReference type="NCBI Taxonomy" id="316335"/>
    <lineage>
        <taxon>Bacteria</taxon>
        <taxon>Bacillati</taxon>
        <taxon>Actinomycetota</taxon>
        <taxon>Actinomycetes</taxon>
        <taxon>Micrococcales</taxon>
        <taxon>Promicromonosporaceae</taxon>
        <taxon>Myceligenerans</taxon>
    </lineage>
</organism>
<accession>A0ABN2N9V7</accession>
<name>A0ABN2N9V7_9MICO</name>
<feature type="transmembrane region" description="Helical" evidence="2">
    <location>
        <begin position="47"/>
        <end position="66"/>
    </location>
</feature>